<sequence length="93" mass="10575">MEGDTSEDFERVELTIDPVNKANVVVADYLTKRIIHMSSDPSKFWDENQELYEPLPILVRKYHSAPIVPVPYPAVPVPVPFRSLDLFPRSPGP</sequence>
<evidence type="ECO:0000313" key="1">
    <source>
        <dbReference type="Proteomes" id="UP000887540"/>
    </source>
</evidence>
<accession>A0A914CCR7</accession>
<organism evidence="1 2">
    <name type="scientific">Acrobeloides nanus</name>
    <dbReference type="NCBI Taxonomy" id="290746"/>
    <lineage>
        <taxon>Eukaryota</taxon>
        <taxon>Metazoa</taxon>
        <taxon>Ecdysozoa</taxon>
        <taxon>Nematoda</taxon>
        <taxon>Chromadorea</taxon>
        <taxon>Rhabditida</taxon>
        <taxon>Tylenchina</taxon>
        <taxon>Cephalobomorpha</taxon>
        <taxon>Cephaloboidea</taxon>
        <taxon>Cephalobidae</taxon>
        <taxon>Acrobeloides</taxon>
    </lineage>
</organism>
<reference evidence="2" key="1">
    <citation type="submission" date="2022-11" db="UniProtKB">
        <authorList>
            <consortium name="WormBaseParasite"/>
        </authorList>
    </citation>
    <scope>IDENTIFICATION</scope>
</reference>
<dbReference type="WBParaSite" id="ACRNAN_Path_882.g3393.t1">
    <property type="protein sequence ID" value="ACRNAN_Path_882.g3393.t1"/>
    <property type="gene ID" value="ACRNAN_Path_882.g3393"/>
</dbReference>
<evidence type="ECO:0000313" key="2">
    <source>
        <dbReference type="WBParaSite" id="ACRNAN_Path_882.g3393.t1"/>
    </source>
</evidence>
<keyword evidence="1" id="KW-1185">Reference proteome</keyword>
<name>A0A914CCR7_9BILA</name>
<protein>
    <submittedName>
        <fullName evidence="2">Uncharacterized protein</fullName>
    </submittedName>
</protein>
<dbReference type="Proteomes" id="UP000887540">
    <property type="component" value="Unplaced"/>
</dbReference>
<proteinExistence type="predicted"/>
<dbReference type="AlphaFoldDB" id="A0A914CCR7"/>